<dbReference type="InterPro" id="IPR036397">
    <property type="entry name" value="RNaseH_sf"/>
</dbReference>
<dbReference type="InterPro" id="IPR004805">
    <property type="entry name" value="DnaE2/DnaE/PolC"/>
</dbReference>
<evidence type="ECO:0000313" key="14">
    <source>
        <dbReference type="Proteomes" id="UP000018745"/>
    </source>
</evidence>
<dbReference type="Pfam" id="PF02811">
    <property type="entry name" value="PHP"/>
    <property type="match status" value="1"/>
</dbReference>
<dbReference type="InterPro" id="IPR013520">
    <property type="entry name" value="Ribonucl_H"/>
</dbReference>
<organism evidence="13 14">
    <name type="scientific">Mycoplasma ovis str. Michigan</name>
    <dbReference type="NCBI Taxonomy" id="1415773"/>
    <lineage>
        <taxon>Bacteria</taxon>
        <taxon>Bacillati</taxon>
        <taxon>Mycoplasmatota</taxon>
        <taxon>Mollicutes</taxon>
        <taxon>Mycoplasmataceae</taxon>
        <taxon>Mycoplasma</taxon>
    </lineage>
</organism>
<gene>
    <name evidence="10" type="primary">polC</name>
    <name evidence="13" type="ORF">OVS_01465</name>
</gene>
<dbReference type="Gene3D" id="3.20.20.140">
    <property type="entry name" value="Metal-dependent hydrolases"/>
    <property type="match status" value="2"/>
</dbReference>
<dbReference type="Proteomes" id="UP000018745">
    <property type="component" value="Chromosome"/>
</dbReference>
<evidence type="ECO:0000256" key="9">
    <source>
        <dbReference type="ARBA" id="ARBA00022932"/>
    </source>
</evidence>
<dbReference type="HAMAP" id="MF_00356">
    <property type="entry name" value="DNApol_PolC"/>
    <property type="match status" value="1"/>
</dbReference>
<dbReference type="EMBL" id="CP006935">
    <property type="protein sequence ID" value="AHC39902.1"/>
    <property type="molecule type" value="Genomic_DNA"/>
</dbReference>
<dbReference type="Pfam" id="PF17657">
    <property type="entry name" value="DNA_pol3_finger"/>
    <property type="match status" value="1"/>
</dbReference>
<evidence type="ECO:0000256" key="2">
    <source>
        <dbReference type="ARBA" id="ARBA00022490"/>
    </source>
</evidence>
<dbReference type="SUPFAM" id="SSF53098">
    <property type="entry name" value="Ribonuclease H-like"/>
    <property type="match status" value="1"/>
</dbReference>
<dbReference type="NCBIfam" id="NF001688">
    <property type="entry name" value="PRK00448.1"/>
    <property type="match status" value="1"/>
</dbReference>
<dbReference type="EC" id="2.7.7.7" evidence="10"/>
<dbReference type="Gene3D" id="6.10.140.1510">
    <property type="match status" value="1"/>
</dbReference>
<dbReference type="InterPro" id="IPR040982">
    <property type="entry name" value="DNA_pol3_finger"/>
</dbReference>
<dbReference type="Gene3D" id="3.30.420.10">
    <property type="entry name" value="Ribonuclease H-like superfamily/Ribonuclease H"/>
    <property type="match status" value="1"/>
</dbReference>
<dbReference type="InterPro" id="IPR016195">
    <property type="entry name" value="Pol/histidinol_Pase-like"/>
</dbReference>
<dbReference type="InterPro" id="IPR044923">
    <property type="entry name" value="PolC_middle_finger_sf"/>
</dbReference>
<dbReference type="InterPro" id="IPR011708">
    <property type="entry name" value="DNA_pol3_alpha_NTPase_dom"/>
</dbReference>
<keyword evidence="2 10" id="KW-0963">Cytoplasm</keyword>
<protein>
    <recommendedName>
        <fullName evidence="10">DNA polymerase III PolC-type</fullName>
        <shortName evidence="10">PolIII</shortName>
        <ecNumber evidence="10">2.7.7.7</ecNumber>
    </recommendedName>
</protein>
<evidence type="ECO:0000259" key="11">
    <source>
        <dbReference type="SMART" id="SM00479"/>
    </source>
</evidence>
<dbReference type="NCBIfam" id="TIGR01405">
    <property type="entry name" value="polC_Gram_pos"/>
    <property type="match status" value="1"/>
</dbReference>
<keyword evidence="8 10" id="KW-0269">Exonuclease</keyword>
<evidence type="ECO:0000256" key="5">
    <source>
        <dbReference type="ARBA" id="ARBA00022705"/>
    </source>
</evidence>
<dbReference type="SUPFAM" id="SSF89550">
    <property type="entry name" value="PHP domain-like"/>
    <property type="match status" value="1"/>
</dbReference>
<keyword evidence="5 10" id="KW-0235">DNA replication</keyword>
<evidence type="ECO:0000256" key="6">
    <source>
        <dbReference type="ARBA" id="ARBA00022722"/>
    </source>
</evidence>
<evidence type="ECO:0000313" key="13">
    <source>
        <dbReference type="EMBL" id="AHC39902.1"/>
    </source>
</evidence>
<keyword evidence="14" id="KW-1185">Reference proteome</keyword>
<feature type="domain" description="Polymerase/histidinol phosphatase N-terminal" evidence="12">
    <location>
        <begin position="312"/>
        <end position="379"/>
    </location>
</feature>
<dbReference type="Gene3D" id="3.30.1900.20">
    <property type="match status" value="2"/>
</dbReference>
<reference evidence="13 14" key="1">
    <citation type="journal article" date="2014" name="Genome Announc.">
        <title>Complete Genome Sequence of Mycoplasma ovis Strain Michigan, a Hemoplasma of Sheep with Two Distinct 16S rRNA Genes.</title>
        <authorList>
            <person name="Deshuillers P.L."/>
            <person name="Santos A.P."/>
            <person name="do Nascimento N.C."/>
            <person name="Hampel J.A."/>
            <person name="Bergin I.L."/>
            <person name="Dyson M.C."/>
            <person name="Messick J.B."/>
        </authorList>
    </citation>
    <scope>NUCLEOTIDE SEQUENCE [LARGE SCALE GENOMIC DNA]</scope>
    <source>
        <strain evidence="13 14">Michigan</strain>
    </source>
</reference>
<dbReference type="Pfam" id="PF00929">
    <property type="entry name" value="RNase_T"/>
    <property type="match status" value="1"/>
</dbReference>
<accession>A0ABM5P0F5</accession>
<dbReference type="SMART" id="SM00479">
    <property type="entry name" value="EXOIII"/>
    <property type="match status" value="1"/>
</dbReference>
<sequence>MDKFKWLLIEELELFNDDEFQELLDRSSLNWEFSPNRDHFFLIVEYFKEPKPQELFKFFNFFSRTCSIVVRQKYLYNSISFHRLLLSWFENFAPLEEEKLQAFLSNFKEANICFEFPQIILKSLNVAQENYFQKHLSNLQSFLEYIFEQKQIHLSIAKLENISSNTSTIPSEVVISEELFSENKSSITKKDSIISSSIRTLDSKVKGIFKLYSFEEVDGYGYRNQKMYRVGITNFSEHYLLVLGRFVPADKREQYIKILKVESWYEMEFQLNNTSSSGSRMMTNYDGWLLGCSLVDYPNGLVLKDDSPKKAFSLNVYTKYSSFDGLFSSGQWAEMVKDLGHEVIAFTDFNNVHVFPEAEKNVKKHGLKPLYGSEIEVIPENVKIVSNLHLLDPDKSIVFSIFDLETTGLNPLFDEIMEIYIVKYSGGVAIDNYHSYLKCDREISSEVIKLTNITPEKLDMLGRNKIEVLKEVKEYVAGTVLMAHNGLDFDLPFLNAQYKKAGLKPIQAPLLDTILLAKALEGEKKSKSYSLFALSKKMSINAVERDMQSAEYDTLCLVRLWKLWEKQLSQLSIDPYTYEQLESINTFFDQKKILRNYFGSNVIFFAKNQEGVRDLYELISKAHIDFFIDKPQLNWEVIQSKRSNLILLSSPTNSTVLNALFKDDFELFQEEGSKLDYLSLPPPSHFAHEINRGRYSLEEIQELLSKFYRWSKECNFKLLANYCLKFKWYEEIEQYKVLVHAKSIGGKRHPLFSAKSSNDVLPDFSLRTTERFIKEFDFLKLSESEIQELFFKYREEIVEFISSNIKINNSSLSLPKIAGAFENIKEYVNKKLEVKYGSKPNIYLLTTLNRELIGIQENKFETVYWCAHLLVKRSKAEGFLVGSRGSVGSSFLAYILEISEVNPLPPHYFCSKCSHFAINENTKESGFDLEIKQCPNCHIELQTDGQNIPFETFLGLERKKVPDIDLNFSGQYQQKAHNFLRELFGREHTFRAGTISAVAEKTAFALARNYLVDNEIEFNKGKLHWLSCNLTDIKRTTGQHPGGIIVIPKGDSIYKYTPVNYPANDTETEWLTTHFEKDALKDSLFKFDILGQDDPTILALLSKFTNLNLETISYRDKKILQMFSDISILEIPQEKLEILGETVGTLGLPEFGTEKTREIVKSCKNKICHFSDLIRISGISHGKNVWKGNIDRLISDHGLTLSEVITCRDDIMNYLLEKKIGIDKAFKIAESVRSGRGIPAEDLPTLKEVEVPEWYIACANKITYIFPKAHATAYVLMCWKIAFFKLYYPVEFYAAYFTITNKHFDIETLITNDLLEIKRKHQEYKIIVKNKASRENAEKSKYLVMIYEVALEMICRGISFRMVELNESLASTFKPDRVNKTILIPFSAILGLGAITAAQLEEERERNGIYKDRADLESRIKLNVSLLKLFENLKIISPKNI</sequence>
<evidence type="ECO:0000256" key="7">
    <source>
        <dbReference type="ARBA" id="ARBA00022801"/>
    </source>
</evidence>
<comment type="catalytic activity">
    <reaction evidence="10">
        <text>DNA(n) + a 2'-deoxyribonucleoside 5'-triphosphate = DNA(n+1) + diphosphate</text>
        <dbReference type="Rhea" id="RHEA:22508"/>
        <dbReference type="Rhea" id="RHEA-COMP:17339"/>
        <dbReference type="Rhea" id="RHEA-COMP:17340"/>
        <dbReference type="ChEBI" id="CHEBI:33019"/>
        <dbReference type="ChEBI" id="CHEBI:61560"/>
        <dbReference type="ChEBI" id="CHEBI:173112"/>
        <dbReference type="EC" id="2.7.7.7"/>
    </reaction>
</comment>
<dbReference type="NCBIfam" id="TIGR00573">
    <property type="entry name" value="dnaq"/>
    <property type="match status" value="1"/>
</dbReference>
<evidence type="ECO:0000256" key="1">
    <source>
        <dbReference type="ARBA" id="ARBA00003452"/>
    </source>
</evidence>
<comment type="similarity">
    <text evidence="10">Belongs to the DNA polymerase type-C family. PolC subfamily.</text>
</comment>
<feature type="domain" description="Exonuclease" evidence="11">
    <location>
        <begin position="398"/>
        <end position="570"/>
    </location>
</feature>
<comment type="subcellular location">
    <subcellularLocation>
        <location evidence="10">Cytoplasm</location>
    </subcellularLocation>
</comment>
<dbReference type="InterPro" id="IPR006054">
    <property type="entry name" value="DnaQ"/>
</dbReference>
<evidence type="ECO:0000256" key="8">
    <source>
        <dbReference type="ARBA" id="ARBA00022839"/>
    </source>
</evidence>
<dbReference type="CDD" id="cd06127">
    <property type="entry name" value="DEDDh"/>
    <property type="match status" value="1"/>
</dbReference>
<dbReference type="Gene3D" id="1.10.150.700">
    <property type="entry name" value="PolC, middle finger domain"/>
    <property type="match status" value="1"/>
</dbReference>
<evidence type="ECO:0000259" key="12">
    <source>
        <dbReference type="SMART" id="SM00481"/>
    </source>
</evidence>
<evidence type="ECO:0000256" key="4">
    <source>
        <dbReference type="ARBA" id="ARBA00022695"/>
    </source>
</evidence>
<comment type="function">
    <text evidence="1 10">Required for replicative DNA synthesis. This DNA polymerase also exhibits 3' to 5' exonuclease activity.</text>
</comment>
<keyword evidence="4 10" id="KW-0548">Nucleotidyltransferase</keyword>
<dbReference type="PANTHER" id="PTHR32294">
    <property type="entry name" value="DNA POLYMERASE III SUBUNIT ALPHA"/>
    <property type="match status" value="1"/>
</dbReference>
<dbReference type="SMART" id="SM00481">
    <property type="entry name" value="POLIIIAc"/>
    <property type="match status" value="1"/>
</dbReference>
<dbReference type="RefSeq" id="WP_024071080.1">
    <property type="nucleotide sequence ID" value="NC_023062.1"/>
</dbReference>
<name>A0ABM5P0F5_9MOLU</name>
<dbReference type="InterPro" id="IPR012337">
    <property type="entry name" value="RNaseH-like_sf"/>
</dbReference>
<dbReference type="InterPro" id="IPR003141">
    <property type="entry name" value="Pol/His_phosphatase_N"/>
</dbReference>
<dbReference type="Gene3D" id="1.10.150.870">
    <property type="match status" value="1"/>
</dbReference>
<keyword evidence="7 10" id="KW-0378">Hydrolase</keyword>
<dbReference type="PANTHER" id="PTHR32294:SF5">
    <property type="entry name" value="DNA POLYMERASE III POLC-TYPE"/>
    <property type="match status" value="1"/>
</dbReference>
<keyword evidence="9 10" id="KW-0239">DNA-directed DNA polymerase</keyword>
<dbReference type="InterPro" id="IPR006308">
    <property type="entry name" value="Pol_III_a_PolC-type_gram_pos"/>
</dbReference>
<dbReference type="Pfam" id="PF07733">
    <property type="entry name" value="DNA_pol3_alpha"/>
    <property type="match status" value="2"/>
</dbReference>
<dbReference type="InterPro" id="IPR004013">
    <property type="entry name" value="PHP_dom"/>
</dbReference>
<keyword evidence="3 10" id="KW-0808">Transferase</keyword>
<keyword evidence="6 10" id="KW-0540">Nuclease</keyword>
<evidence type="ECO:0000256" key="3">
    <source>
        <dbReference type="ARBA" id="ARBA00022679"/>
    </source>
</evidence>
<proteinExistence type="inferred from homology"/>
<evidence type="ECO:0000256" key="10">
    <source>
        <dbReference type="HAMAP-Rule" id="MF_00356"/>
    </source>
</evidence>